<comment type="caution">
    <text evidence="1">The sequence shown here is derived from an EMBL/GenBank/DDBJ whole genome shotgun (WGS) entry which is preliminary data.</text>
</comment>
<protein>
    <submittedName>
        <fullName evidence="1">DUF1501 domain-containing protein</fullName>
    </submittedName>
</protein>
<dbReference type="PANTHER" id="PTHR43737">
    <property type="entry name" value="BLL7424 PROTEIN"/>
    <property type="match status" value="1"/>
</dbReference>
<evidence type="ECO:0000313" key="1">
    <source>
        <dbReference type="EMBL" id="MVU82058.1"/>
    </source>
</evidence>
<accession>A0A7K1V7H9</accession>
<keyword evidence="2" id="KW-1185">Reference proteome</keyword>
<dbReference type="PANTHER" id="PTHR43737:SF1">
    <property type="entry name" value="DUF1501 DOMAIN-CONTAINING PROTEIN"/>
    <property type="match status" value="1"/>
</dbReference>
<dbReference type="EMBL" id="WRPP01000008">
    <property type="protein sequence ID" value="MVU82058.1"/>
    <property type="molecule type" value="Genomic_DNA"/>
</dbReference>
<dbReference type="Proteomes" id="UP000466794">
    <property type="component" value="Unassembled WGS sequence"/>
</dbReference>
<reference evidence="1 2" key="1">
    <citation type="submission" date="2019-12" db="EMBL/GenBank/DDBJ databases">
        <title>Nocardia sp. nov. ET3-3 isolated from soil.</title>
        <authorList>
            <person name="Kanchanasin P."/>
            <person name="Tanasupawat S."/>
            <person name="Yuki M."/>
            <person name="Kudo T."/>
        </authorList>
    </citation>
    <scope>NUCLEOTIDE SEQUENCE [LARGE SCALE GENOMIC DNA]</scope>
    <source>
        <strain evidence="1 2">ET3-3</strain>
    </source>
</reference>
<organism evidence="1 2">
    <name type="scientific">Nocardia terrae</name>
    <dbReference type="NCBI Taxonomy" id="2675851"/>
    <lineage>
        <taxon>Bacteria</taxon>
        <taxon>Bacillati</taxon>
        <taxon>Actinomycetota</taxon>
        <taxon>Actinomycetes</taxon>
        <taxon>Mycobacteriales</taxon>
        <taxon>Nocardiaceae</taxon>
        <taxon>Nocardia</taxon>
    </lineage>
</organism>
<sequence length="425" mass="45024">MNRKGLPMVSLDRRTVLRTGAGLGVVAAAGAVAGYELLGSRSTPEPWHPPAPVRAAAPDRRRLLVIEMAGGSDGLSMTVPYTDSRYRDLRRRTAIAAEHVHALDDRLGLHPHLSKLAASGVAVVPGVGIAKPDLSHFEMLYRWQTGNPEGLIRADTGFLGRLCDHLGDPSAPAVGVALGVGSSQALACERVTTLSVDSGNDGLFPVFDDENVRDAWLAAQRAMAHPDRTDAPSFATARAGTAAALRFSDVAATLTPAGDGYPHSDLGIQLRLAARLLADDNHGLRIVHVPMGADFDTHTKHPGRYEKLMKDLDDSLAAFRTDLARRGMADRVLIAAYSEFGRRVPDNDSDGLDHGAAGTALLLGPVNPGVFGEQPSLRALDADDNLRATVDMTEFYATLAESWFGVPATDVLPGSPRPLPGVVAA</sequence>
<dbReference type="InterPro" id="IPR010869">
    <property type="entry name" value="DUF1501"/>
</dbReference>
<gene>
    <name evidence="1" type="ORF">GPX89_33065</name>
</gene>
<evidence type="ECO:0000313" key="2">
    <source>
        <dbReference type="Proteomes" id="UP000466794"/>
    </source>
</evidence>
<dbReference type="AlphaFoldDB" id="A0A7K1V7H9"/>
<dbReference type="SUPFAM" id="SSF53649">
    <property type="entry name" value="Alkaline phosphatase-like"/>
    <property type="match status" value="1"/>
</dbReference>
<dbReference type="Pfam" id="PF07394">
    <property type="entry name" value="DUF1501"/>
    <property type="match status" value="1"/>
</dbReference>
<dbReference type="InterPro" id="IPR006311">
    <property type="entry name" value="TAT_signal"/>
</dbReference>
<dbReference type="InterPro" id="IPR017850">
    <property type="entry name" value="Alkaline_phosphatase_core_sf"/>
</dbReference>
<proteinExistence type="predicted"/>
<name>A0A7K1V7H9_9NOCA</name>
<dbReference type="PROSITE" id="PS51318">
    <property type="entry name" value="TAT"/>
    <property type="match status" value="1"/>
</dbReference>